<sequence length="204" mass="22803">MRIQTAPDPLLVEVPERLDTARLVLLSPRAGLGPALNRAVLEGQEHLKPWMPWAHETPTVEQSEGVVRRMQAQFLQREHLGYYLHERGAEGRPGRLIGGAGLHSPDWQVRRFELGYWIVPSHTGRGLVVEVVAALVRLGFEQLRARRLEIRTDSRNAASRAVAERCGFTLEGVLRRDALDVAGEACDSCVYGMTALTELREPAR</sequence>
<dbReference type="InterPro" id="IPR051908">
    <property type="entry name" value="Ribosomal_N-acetyltransferase"/>
</dbReference>
<proteinExistence type="predicted"/>
<reference evidence="2 3" key="1">
    <citation type="submission" date="2017-11" db="EMBL/GenBank/DDBJ databases">
        <title>Draft genome sequence of Mitsuaria sp. HWN-4.</title>
        <authorList>
            <person name="Gundlapally S.R."/>
        </authorList>
    </citation>
    <scope>NUCLEOTIDE SEQUENCE [LARGE SCALE GENOMIC DNA]</scope>
    <source>
        <strain evidence="2 3">HWN-4</strain>
    </source>
</reference>
<dbReference type="Proteomes" id="UP000231501">
    <property type="component" value="Unassembled WGS sequence"/>
</dbReference>
<accession>A0A2G9C8D0</accession>
<dbReference type="OrthoDB" id="5191051at2"/>
<dbReference type="InterPro" id="IPR000182">
    <property type="entry name" value="GNAT_dom"/>
</dbReference>
<dbReference type="EMBL" id="PEOG01000034">
    <property type="protein sequence ID" value="PIM52625.1"/>
    <property type="molecule type" value="Genomic_DNA"/>
</dbReference>
<protein>
    <submittedName>
        <fullName evidence="2">GNAT family N-acetyltransferase</fullName>
    </submittedName>
</protein>
<dbReference type="PROSITE" id="PS51186">
    <property type="entry name" value="GNAT"/>
    <property type="match status" value="1"/>
</dbReference>
<organism evidence="2 3">
    <name type="scientific">Roseateles chitinivorans</name>
    <dbReference type="NCBI Taxonomy" id="2917965"/>
    <lineage>
        <taxon>Bacteria</taxon>
        <taxon>Pseudomonadati</taxon>
        <taxon>Pseudomonadota</taxon>
        <taxon>Betaproteobacteria</taxon>
        <taxon>Burkholderiales</taxon>
        <taxon>Sphaerotilaceae</taxon>
        <taxon>Roseateles</taxon>
    </lineage>
</organism>
<dbReference type="PANTHER" id="PTHR43441">
    <property type="entry name" value="RIBOSOMAL-PROTEIN-SERINE ACETYLTRANSFERASE"/>
    <property type="match status" value="1"/>
</dbReference>
<evidence type="ECO:0000259" key="1">
    <source>
        <dbReference type="PROSITE" id="PS51186"/>
    </source>
</evidence>
<dbReference type="Gene3D" id="3.40.630.30">
    <property type="match status" value="1"/>
</dbReference>
<dbReference type="RefSeq" id="WP_099862210.1">
    <property type="nucleotide sequence ID" value="NZ_PEOG01000034.1"/>
</dbReference>
<dbReference type="SUPFAM" id="SSF55729">
    <property type="entry name" value="Acyl-CoA N-acyltransferases (Nat)"/>
    <property type="match status" value="1"/>
</dbReference>
<dbReference type="InterPro" id="IPR016181">
    <property type="entry name" value="Acyl_CoA_acyltransferase"/>
</dbReference>
<keyword evidence="2" id="KW-0808">Transferase</keyword>
<feature type="domain" description="N-acetyltransferase" evidence="1">
    <location>
        <begin position="35"/>
        <end position="196"/>
    </location>
</feature>
<gene>
    <name evidence="2" type="ORF">CS062_13820</name>
</gene>
<dbReference type="GO" id="GO:1990189">
    <property type="term" value="F:protein N-terminal-serine acetyltransferase activity"/>
    <property type="evidence" value="ECO:0007669"/>
    <property type="project" value="TreeGrafter"/>
</dbReference>
<comment type="caution">
    <text evidence="2">The sequence shown here is derived from an EMBL/GenBank/DDBJ whole genome shotgun (WGS) entry which is preliminary data.</text>
</comment>
<dbReference type="AlphaFoldDB" id="A0A2G9C8D0"/>
<dbReference type="PANTHER" id="PTHR43441:SF3">
    <property type="entry name" value="ACETYLTRANSFERASE"/>
    <property type="match status" value="1"/>
</dbReference>
<dbReference type="GO" id="GO:0008999">
    <property type="term" value="F:protein-N-terminal-alanine acetyltransferase activity"/>
    <property type="evidence" value="ECO:0007669"/>
    <property type="project" value="TreeGrafter"/>
</dbReference>
<evidence type="ECO:0000313" key="2">
    <source>
        <dbReference type="EMBL" id="PIM52625.1"/>
    </source>
</evidence>
<keyword evidence="3" id="KW-1185">Reference proteome</keyword>
<dbReference type="GO" id="GO:0005737">
    <property type="term" value="C:cytoplasm"/>
    <property type="evidence" value="ECO:0007669"/>
    <property type="project" value="TreeGrafter"/>
</dbReference>
<evidence type="ECO:0000313" key="3">
    <source>
        <dbReference type="Proteomes" id="UP000231501"/>
    </source>
</evidence>
<dbReference type="Pfam" id="PF13302">
    <property type="entry name" value="Acetyltransf_3"/>
    <property type="match status" value="1"/>
</dbReference>
<name>A0A2G9C8D0_9BURK</name>